<sequence length="341" mass="38856">MSTIFEKANRAGVRSFINRTLASLKKDPDQAIDQLVKTAKTFNALDPEDLKTWESLARNRNHPWREMVLEARDRIHENILKTSLLNIFFHHAIQGEKRREEWQEKLGLTAASFMVVETQNQQGTLTYQDLDKLVTQGKDLGIYFYFLRDLDLEARQREIILLASKHSDCIFYLWIPGACLDRGLAAYMKKLGNVHFLVEIQPGKDLEGLDALAWIWSQGLPVTAAIHLDKKNYKEVAEGDFLDLLIQRGVQFLCCFQDLPLGAKLEGGLDPQEKVWLRKKLADLDSREGAKKILVVDYDRDGLEGLFVTGSGDLLSSQEGADPLGNIKKLDLLEAYKKRKQ</sequence>
<gene>
    <name evidence="1" type="ORF">NCTC13150_01675</name>
</gene>
<dbReference type="Proteomes" id="UP000377798">
    <property type="component" value="Unassembled WGS sequence"/>
</dbReference>
<dbReference type="RefSeq" id="WP_131749719.1">
    <property type="nucleotide sequence ID" value="NZ_CAACYI010000001.1"/>
</dbReference>
<dbReference type="EMBL" id="CAACYI010000001">
    <property type="protein sequence ID" value="VFB17091.1"/>
    <property type="molecule type" value="Genomic_DNA"/>
</dbReference>
<dbReference type="AlphaFoldDB" id="A0A8H2M9D2"/>
<dbReference type="PANTHER" id="PTHR43524:SF1">
    <property type="entry name" value="RADICAL SAM SUPERFAMILY PROTEIN"/>
    <property type="match status" value="1"/>
</dbReference>
<evidence type="ECO:0000313" key="1">
    <source>
        <dbReference type="EMBL" id="VFB17091.1"/>
    </source>
</evidence>
<evidence type="ECO:0000313" key="2">
    <source>
        <dbReference type="Proteomes" id="UP000377798"/>
    </source>
</evidence>
<proteinExistence type="predicted"/>
<organism evidence="1 2">
    <name type="scientific">Urinicoccus massiliensis</name>
    <dbReference type="NCBI Taxonomy" id="1723382"/>
    <lineage>
        <taxon>Bacteria</taxon>
        <taxon>Bacillati</taxon>
        <taxon>Bacillota</taxon>
        <taxon>Tissierellia</taxon>
        <taxon>Tissierellales</taxon>
        <taxon>Peptoniphilaceae</taxon>
        <taxon>Urinicoccus</taxon>
    </lineage>
</organism>
<comment type="caution">
    <text evidence="1">The sequence shown here is derived from an EMBL/GenBank/DDBJ whole genome shotgun (WGS) entry which is preliminary data.</text>
</comment>
<name>A0A8H2M9D2_9FIRM</name>
<reference evidence="1 2" key="1">
    <citation type="submission" date="2019-02" db="EMBL/GenBank/DDBJ databases">
        <authorList>
            <consortium name="Pathogen Informatics"/>
        </authorList>
    </citation>
    <scope>NUCLEOTIDE SEQUENCE [LARGE SCALE GENOMIC DNA]</scope>
    <source>
        <strain evidence="1 2">3012STDY7089603</strain>
    </source>
</reference>
<dbReference type="PANTHER" id="PTHR43524">
    <property type="entry name" value="RADICAL SAM SUPERFAMILY PROTEIN"/>
    <property type="match status" value="1"/>
</dbReference>
<accession>A0A8H2M9D2</accession>
<keyword evidence="2" id="KW-1185">Reference proteome</keyword>
<protein>
    <submittedName>
        <fullName evidence="1">Uncharacterized protein</fullName>
    </submittedName>
</protein>